<evidence type="ECO:0000256" key="1">
    <source>
        <dbReference type="SAM" id="MobiDB-lite"/>
    </source>
</evidence>
<protein>
    <submittedName>
        <fullName evidence="2">Uncharacterized protein</fullName>
    </submittedName>
</protein>
<proteinExistence type="predicted"/>
<keyword evidence="3" id="KW-1185">Reference proteome</keyword>
<dbReference type="AlphaFoldDB" id="A0AAW1WH01"/>
<reference evidence="2 3" key="1">
    <citation type="journal article" date="2023" name="G3 (Bethesda)">
        <title>A chromosome-length genome assembly and annotation of blackberry (Rubus argutus, cv. 'Hillquist').</title>
        <authorList>
            <person name="Bruna T."/>
            <person name="Aryal R."/>
            <person name="Dudchenko O."/>
            <person name="Sargent D.J."/>
            <person name="Mead D."/>
            <person name="Buti M."/>
            <person name="Cavallini A."/>
            <person name="Hytonen T."/>
            <person name="Andres J."/>
            <person name="Pham M."/>
            <person name="Weisz D."/>
            <person name="Mascagni F."/>
            <person name="Usai G."/>
            <person name="Natali L."/>
            <person name="Bassil N."/>
            <person name="Fernandez G.E."/>
            <person name="Lomsadze A."/>
            <person name="Armour M."/>
            <person name="Olukolu B."/>
            <person name="Poorten T."/>
            <person name="Britton C."/>
            <person name="Davik J."/>
            <person name="Ashrafi H."/>
            <person name="Aiden E.L."/>
            <person name="Borodovsky M."/>
            <person name="Worthington M."/>
        </authorList>
    </citation>
    <scope>NUCLEOTIDE SEQUENCE [LARGE SCALE GENOMIC DNA]</scope>
    <source>
        <strain evidence="2">PI 553951</strain>
    </source>
</reference>
<sequence length="107" mass="11138">MESLNVKGEGTKYDVEMTTVQLSKKLSLRPLEPSALESDVKSLGVLLQTGFSKRDSSGIMAGQSTAVSSVNASLSGGCSSQKTNGGETNLTTSPFKFAMGDSQSVKV</sequence>
<evidence type="ECO:0000313" key="3">
    <source>
        <dbReference type="Proteomes" id="UP001457282"/>
    </source>
</evidence>
<feature type="region of interest" description="Disordered" evidence="1">
    <location>
        <begin position="72"/>
        <end position="95"/>
    </location>
</feature>
<name>A0AAW1WH01_RUBAR</name>
<organism evidence="2 3">
    <name type="scientific">Rubus argutus</name>
    <name type="common">Southern blackberry</name>
    <dbReference type="NCBI Taxonomy" id="59490"/>
    <lineage>
        <taxon>Eukaryota</taxon>
        <taxon>Viridiplantae</taxon>
        <taxon>Streptophyta</taxon>
        <taxon>Embryophyta</taxon>
        <taxon>Tracheophyta</taxon>
        <taxon>Spermatophyta</taxon>
        <taxon>Magnoliopsida</taxon>
        <taxon>eudicotyledons</taxon>
        <taxon>Gunneridae</taxon>
        <taxon>Pentapetalae</taxon>
        <taxon>rosids</taxon>
        <taxon>fabids</taxon>
        <taxon>Rosales</taxon>
        <taxon>Rosaceae</taxon>
        <taxon>Rosoideae</taxon>
        <taxon>Rosoideae incertae sedis</taxon>
        <taxon>Rubus</taxon>
    </lineage>
</organism>
<evidence type="ECO:0000313" key="2">
    <source>
        <dbReference type="EMBL" id="KAK9922814.1"/>
    </source>
</evidence>
<gene>
    <name evidence="2" type="ORF">M0R45_031260</name>
</gene>
<comment type="caution">
    <text evidence="2">The sequence shown here is derived from an EMBL/GenBank/DDBJ whole genome shotgun (WGS) entry which is preliminary data.</text>
</comment>
<feature type="compositionally biased region" description="Polar residues" evidence="1">
    <location>
        <begin position="72"/>
        <end position="94"/>
    </location>
</feature>
<accession>A0AAW1WH01</accession>
<dbReference type="EMBL" id="JBEDUW010000006">
    <property type="protein sequence ID" value="KAK9922814.1"/>
    <property type="molecule type" value="Genomic_DNA"/>
</dbReference>
<dbReference type="Proteomes" id="UP001457282">
    <property type="component" value="Unassembled WGS sequence"/>
</dbReference>